<dbReference type="InterPro" id="IPR019421">
    <property type="entry name" value="7TM_GPCR_serpentine_rcpt_Srd"/>
</dbReference>
<keyword evidence="1" id="KW-0472">Membrane</keyword>
<dbReference type="OrthoDB" id="5873495at2759"/>
<keyword evidence="1" id="KW-1133">Transmembrane helix</keyword>
<gene>
    <name evidence="2" type="ORF">GPUH_LOCUS24952</name>
</gene>
<reference evidence="2 3" key="2">
    <citation type="submission" date="2018-11" db="EMBL/GenBank/DDBJ databases">
        <authorList>
            <consortium name="Pathogen Informatics"/>
        </authorList>
    </citation>
    <scope>NUCLEOTIDE SEQUENCE [LARGE SCALE GENOMIC DNA]</scope>
</reference>
<organism evidence="4">
    <name type="scientific">Gongylonema pulchrum</name>
    <dbReference type="NCBI Taxonomy" id="637853"/>
    <lineage>
        <taxon>Eukaryota</taxon>
        <taxon>Metazoa</taxon>
        <taxon>Ecdysozoa</taxon>
        <taxon>Nematoda</taxon>
        <taxon>Chromadorea</taxon>
        <taxon>Rhabditida</taxon>
        <taxon>Spirurina</taxon>
        <taxon>Spiruromorpha</taxon>
        <taxon>Spiruroidea</taxon>
        <taxon>Gongylonematidae</taxon>
        <taxon>Gongylonema</taxon>
    </lineage>
</organism>
<keyword evidence="1" id="KW-0812">Transmembrane</keyword>
<reference evidence="4" key="1">
    <citation type="submission" date="2016-06" db="UniProtKB">
        <authorList>
            <consortium name="WormBaseParasite"/>
        </authorList>
    </citation>
    <scope>IDENTIFICATION</scope>
</reference>
<evidence type="ECO:0000313" key="2">
    <source>
        <dbReference type="EMBL" id="VDN43551.1"/>
    </source>
</evidence>
<accession>A0A183EVG2</accession>
<proteinExistence type="predicted"/>
<sequence>MSSVIDNELLLDKVFSNLFYLTGLLGIFSNCLLLYMIVNRGTRRIKEYRILLGNTTVIDLLKSILLTLEQPRYND</sequence>
<evidence type="ECO:0000256" key="1">
    <source>
        <dbReference type="SAM" id="Phobius"/>
    </source>
</evidence>
<protein>
    <submittedName>
        <fullName evidence="4">G_PROTEIN_RECEP_F1_2 domain-containing protein</fullName>
    </submittedName>
</protein>
<feature type="transmembrane region" description="Helical" evidence="1">
    <location>
        <begin position="18"/>
        <end position="38"/>
    </location>
</feature>
<dbReference type="Pfam" id="PF10317">
    <property type="entry name" value="7TM_GPCR_Srd"/>
    <property type="match status" value="1"/>
</dbReference>
<dbReference type="EMBL" id="UYRT01103160">
    <property type="protein sequence ID" value="VDN43551.1"/>
    <property type="molecule type" value="Genomic_DNA"/>
</dbReference>
<keyword evidence="3" id="KW-1185">Reference proteome</keyword>
<evidence type="ECO:0000313" key="3">
    <source>
        <dbReference type="Proteomes" id="UP000271098"/>
    </source>
</evidence>
<evidence type="ECO:0000313" key="4">
    <source>
        <dbReference type="WBParaSite" id="GPUH_0002498301-mRNA-1"/>
    </source>
</evidence>
<dbReference type="WBParaSite" id="GPUH_0002498301-mRNA-1">
    <property type="protein sequence ID" value="GPUH_0002498301-mRNA-1"/>
    <property type="gene ID" value="GPUH_0002498301"/>
</dbReference>
<name>A0A183EVG2_9BILA</name>
<dbReference type="AlphaFoldDB" id="A0A183EVG2"/>
<dbReference type="Proteomes" id="UP000271098">
    <property type="component" value="Unassembled WGS sequence"/>
</dbReference>